<name>A0A0N0BNL4_9EURY</name>
<feature type="transmembrane region" description="Helical" evidence="7">
    <location>
        <begin position="316"/>
        <end position="337"/>
    </location>
</feature>
<organism evidence="10 11">
    <name type="scientific">Haloarcula rubripromontorii</name>
    <dbReference type="NCBI Taxonomy" id="1705562"/>
    <lineage>
        <taxon>Archaea</taxon>
        <taxon>Methanobacteriati</taxon>
        <taxon>Methanobacteriota</taxon>
        <taxon>Stenosarchaea group</taxon>
        <taxon>Halobacteria</taxon>
        <taxon>Halobacteriales</taxon>
        <taxon>Haloarculaceae</taxon>
        <taxon>Haloarcula</taxon>
    </lineage>
</organism>
<feature type="transmembrane region" description="Helical" evidence="7">
    <location>
        <begin position="29"/>
        <end position="45"/>
    </location>
</feature>
<keyword evidence="4 7" id="KW-0812">Transmembrane</keyword>
<dbReference type="Gene3D" id="3.40.50.720">
    <property type="entry name" value="NAD(P)-binding Rossmann-like Domain"/>
    <property type="match status" value="1"/>
</dbReference>
<dbReference type="OrthoDB" id="43518at2157"/>
<dbReference type="RefSeq" id="WP_053968879.1">
    <property type="nucleotide sequence ID" value="NZ_LIUF01000004.1"/>
</dbReference>
<dbReference type="Pfam" id="PF02254">
    <property type="entry name" value="TrkA_N"/>
    <property type="match status" value="1"/>
</dbReference>
<dbReference type="PANTHER" id="PTHR42751">
    <property type="entry name" value="SODIUM/HYDROGEN EXCHANGER FAMILY/TRKA DOMAIN PROTEIN"/>
    <property type="match status" value="1"/>
</dbReference>
<feature type="transmembrane region" description="Helical" evidence="7">
    <location>
        <begin position="343"/>
        <end position="361"/>
    </location>
</feature>
<feature type="transmembrane region" description="Helical" evidence="7">
    <location>
        <begin position="147"/>
        <end position="167"/>
    </location>
</feature>
<comment type="similarity">
    <text evidence="2">Belongs to the monovalent cation:proton antiporter 2 (CPA2) transporter (TC 2.A.37) family.</text>
</comment>
<feature type="transmembrane region" description="Helical" evidence="7">
    <location>
        <begin position="174"/>
        <end position="191"/>
    </location>
</feature>
<keyword evidence="6 7" id="KW-0472">Membrane</keyword>
<feature type="transmembrane region" description="Helical" evidence="7">
    <location>
        <begin position="52"/>
        <end position="70"/>
    </location>
</feature>
<feature type="domain" description="Cation/H+ exchanger transmembrane" evidence="8">
    <location>
        <begin position="13"/>
        <end position="357"/>
    </location>
</feature>
<dbReference type="PANTHER" id="PTHR42751:SF6">
    <property type="entry name" value="CONSERVED INTEGRAL MEMBRANE TRANSPORT PROTEIN-RELATED"/>
    <property type="match status" value="1"/>
</dbReference>
<accession>A0A0N0BNL4</accession>
<evidence type="ECO:0000256" key="2">
    <source>
        <dbReference type="ARBA" id="ARBA00005551"/>
    </source>
</evidence>
<keyword evidence="3" id="KW-0813">Transport</keyword>
<dbReference type="GO" id="GO:0015297">
    <property type="term" value="F:antiporter activity"/>
    <property type="evidence" value="ECO:0007669"/>
    <property type="project" value="InterPro"/>
</dbReference>
<dbReference type="Gene3D" id="1.20.1530.20">
    <property type="match status" value="1"/>
</dbReference>
<evidence type="ECO:0000256" key="5">
    <source>
        <dbReference type="ARBA" id="ARBA00022989"/>
    </source>
</evidence>
<evidence type="ECO:0000256" key="7">
    <source>
        <dbReference type="SAM" id="Phobius"/>
    </source>
</evidence>
<feature type="transmembrane region" description="Helical" evidence="7">
    <location>
        <begin position="82"/>
        <end position="102"/>
    </location>
</feature>
<dbReference type="EMBL" id="LIUF01000004">
    <property type="protein sequence ID" value="KOX92670.1"/>
    <property type="molecule type" value="Genomic_DNA"/>
</dbReference>
<dbReference type="GO" id="GO:0006813">
    <property type="term" value="P:potassium ion transport"/>
    <property type="evidence" value="ECO:0007669"/>
    <property type="project" value="InterPro"/>
</dbReference>
<evidence type="ECO:0000256" key="6">
    <source>
        <dbReference type="ARBA" id="ARBA00023136"/>
    </source>
</evidence>
<dbReference type="SUPFAM" id="SSF51735">
    <property type="entry name" value="NAD(P)-binding Rossmann-fold domains"/>
    <property type="match status" value="1"/>
</dbReference>
<dbReference type="InterPro" id="IPR006153">
    <property type="entry name" value="Cation/H_exchanger_TM"/>
</dbReference>
<evidence type="ECO:0000259" key="8">
    <source>
        <dbReference type="Pfam" id="PF00999"/>
    </source>
</evidence>
<dbReference type="AlphaFoldDB" id="A0A0N0BNL4"/>
<dbReference type="PATRIC" id="fig|1705562.3.peg.3325"/>
<feature type="transmembrane region" description="Helical" evidence="7">
    <location>
        <begin position="109"/>
        <end position="127"/>
    </location>
</feature>
<keyword evidence="5 7" id="KW-1133">Transmembrane helix</keyword>
<protein>
    <submittedName>
        <fullName evidence="10">Potassium transporter Kef</fullName>
    </submittedName>
</protein>
<evidence type="ECO:0000313" key="11">
    <source>
        <dbReference type="Proteomes" id="UP000037729"/>
    </source>
</evidence>
<evidence type="ECO:0000259" key="9">
    <source>
        <dbReference type="Pfam" id="PF02254"/>
    </source>
</evidence>
<feature type="transmembrane region" description="Helical" evidence="7">
    <location>
        <begin position="211"/>
        <end position="235"/>
    </location>
</feature>
<dbReference type="Proteomes" id="UP000037729">
    <property type="component" value="Unassembled WGS sequence"/>
</dbReference>
<evidence type="ECO:0000256" key="1">
    <source>
        <dbReference type="ARBA" id="ARBA00004141"/>
    </source>
</evidence>
<proteinExistence type="inferred from homology"/>
<dbReference type="InterPro" id="IPR003148">
    <property type="entry name" value="RCK_N"/>
</dbReference>
<comment type="subcellular location">
    <subcellularLocation>
        <location evidence="1">Membrane</location>
        <topology evidence="1">Multi-pass membrane protein</topology>
    </subcellularLocation>
</comment>
<dbReference type="InterPro" id="IPR036291">
    <property type="entry name" value="NAD(P)-bd_dom_sf"/>
</dbReference>
<sequence>MSELLTALSVVFVIGGAFLFVAHRFKLPIVPFFIFAGIVAGPFVEEELTLELARYGIVLLVFTFSVQIQFESVRTVLSDSEVIALGQTVVLGGIGVIVSVLIGLPADQALYIGIAAALSSTIVGTGLLRTGRYRNLVYGRLAESIHYVQDLIAILLILVLSAETFAADPVATQLGYGVVLIGAAVIVNRQLFDLLGRVSGGSDELMLVSVIALLIAFLGAAELAGVSLAVGAFVAGLAVRRDPTEHLGMLNGLQSIRDFFTAIFFVTLGTLVTVPTVEVIIIAGLLTILTVLVKPAVTISLLLYKGYEARSATLTSLNLVQVSEFALIIAIEGLVVGMLAQPVFAAIILAATVTMLTSSLTSRYDERIYRTLSDRGLLRKQYEKVDERSAVPDDIAHHVIIVGYGRQGRRLVETCEASDRPYVVVENDPVLLQDLESECEAYVFGDAMEQYTWTKANVERAELVVSTVDSNSVSNWILALAEDGDVDIVLRARTVSTARDLIERGALYVSVPEVLAAEQLVEHVEAVAAGEISGSEIRADSLAELEQRAESEYYTTADEIKAMR</sequence>
<dbReference type="InterPro" id="IPR038770">
    <property type="entry name" value="Na+/solute_symporter_sf"/>
</dbReference>
<dbReference type="STRING" id="1705562.AMS69_13675"/>
<evidence type="ECO:0000313" key="10">
    <source>
        <dbReference type="EMBL" id="KOX92670.1"/>
    </source>
</evidence>
<keyword evidence="11" id="KW-1185">Reference proteome</keyword>
<dbReference type="Pfam" id="PF00999">
    <property type="entry name" value="Na_H_Exchanger"/>
    <property type="match status" value="1"/>
</dbReference>
<evidence type="ECO:0000256" key="4">
    <source>
        <dbReference type="ARBA" id="ARBA00022692"/>
    </source>
</evidence>
<feature type="transmembrane region" description="Helical" evidence="7">
    <location>
        <begin position="280"/>
        <end position="304"/>
    </location>
</feature>
<dbReference type="GO" id="GO:0016020">
    <property type="term" value="C:membrane"/>
    <property type="evidence" value="ECO:0007669"/>
    <property type="project" value="UniProtKB-SubCell"/>
</dbReference>
<comment type="caution">
    <text evidence="10">The sequence shown here is derived from an EMBL/GenBank/DDBJ whole genome shotgun (WGS) entry which is preliminary data.</text>
</comment>
<dbReference type="GO" id="GO:1902600">
    <property type="term" value="P:proton transmembrane transport"/>
    <property type="evidence" value="ECO:0007669"/>
    <property type="project" value="InterPro"/>
</dbReference>
<reference evidence="10 11" key="1">
    <citation type="submission" date="2015-08" db="EMBL/GenBank/DDBJ databases">
        <title>Genomes of Isolates from Cabo Rojo, PR.</title>
        <authorList>
            <person name="Sanchez-Nieves R.L."/>
            <person name="Montalvo-Rodriguez R."/>
        </authorList>
    </citation>
    <scope>NUCLEOTIDE SEQUENCE [LARGE SCALE GENOMIC DNA]</scope>
    <source>
        <strain evidence="10 11">SL3</strain>
    </source>
</reference>
<evidence type="ECO:0000256" key="3">
    <source>
        <dbReference type="ARBA" id="ARBA00022448"/>
    </source>
</evidence>
<feature type="domain" description="RCK N-terminal" evidence="9">
    <location>
        <begin position="399"/>
        <end position="510"/>
    </location>
</feature>
<gene>
    <name evidence="10" type="ORF">AMS69_13675</name>
</gene>